<organism evidence="1 2">
    <name type="scientific">Persicitalea jodogahamensis</name>
    <dbReference type="NCBI Taxonomy" id="402147"/>
    <lineage>
        <taxon>Bacteria</taxon>
        <taxon>Pseudomonadati</taxon>
        <taxon>Bacteroidota</taxon>
        <taxon>Cytophagia</taxon>
        <taxon>Cytophagales</taxon>
        <taxon>Spirosomataceae</taxon>
        <taxon>Persicitalea</taxon>
    </lineage>
</organism>
<comment type="caution">
    <text evidence="1">The sequence shown here is derived from an EMBL/GenBank/DDBJ whole genome shotgun (WGS) entry which is preliminary data.</text>
</comment>
<dbReference type="EMBL" id="BMXF01000001">
    <property type="protein sequence ID" value="GHB59754.1"/>
    <property type="molecule type" value="Genomic_DNA"/>
</dbReference>
<protein>
    <submittedName>
        <fullName evidence="1">Uncharacterized protein</fullName>
    </submittedName>
</protein>
<gene>
    <name evidence="1" type="ORF">GCM10007390_11820</name>
</gene>
<dbReference type="AlphaFoldDB" id="A0A8J3D4T0"/>
<evidence type="ECO:0000313" key="1">
    <source>
        <dbReference type="EMBL" id="GHB59754.1"/>
    </source>
</evidence>
<dbReference type="Proteomes" id="UP000598271">
    <property type="component" value="Unassembled WGS sequence"/>
</dbReference>
<sequence>MGTRDSIEIVGKDKNYAEKSDTRSMGDKHPADYLSLADIHLSAESHTTCDEVVLLNYSD</sequence>
<proteinExistence type="predicted"/>
<accession>A0A8J3D4T0</accession>
<keyword evidence="2" id="KW-1185">Reference proteome</keyword>
<evidence type="ECO:0000313" key="2">
    <source>
        <dbReference type="Proteomes" id="UP000598271"/>
    </source>
</evidence>
<name>A0A8J3D4T0_9BACT</name>
<reference evidence="1 2" key="1">
    <citation type="journal article" date="2014" name="Int. J. Syst. Evol. Microbiol.">
        <title>Complete genome sequence of Corynebacterium casei LMG S-19264T (=DSM 44701T), isolated from a smear-ripened cheese.</title>
        <authorList>
            <consortium name="US DOE Joint Genome Institute (JGI-PGF)"/>
            <person name="Walter F."/>
            <person name="Albersmeier A."/>
            <person name="Kalinowski J."/>
            <person name="Ruckert C."/>
        </authorList>
    </citation>
    <scope>NUCLEOTIDE SEQUENCE [LARGE SCALE GENOMIC DNA]</scope>
    <source>
        <strain evidence="1 2">KCTC 12866</strain>
    </source>
</reference>